<name>A0AAV8WRK8_9CUCU</name>
<keyword evidence="3" id="KW-1185">Reference proteome</keyword>
<evidence type="ECO:0000313" key="3">
    <source>
        <dbReference type="Proteomes" id="UP001162156"/>
    </source>
</evidence>
<feature type="region of interest" description="Disordered" evidence="1">
    <location>
        <begin position="1"/>
        <end position="34"/>
    </location>
</feature>
<dbReference type="AlphaFoldDB" id="A0AAV8WRK8"/>
<protein>
    <submittedName>
        <fullName evidence="2">Uncharacterized protein</fullName>
    </submittedName>
</protein>
<organism evidence="2 3">
    <name type="scientific">Rhamnusium bicolor</name>
    <dbReference type="NCBI Taxonomy" id="1586634"/>
    <lineage>
        <taxon>Eukaryota</taxon>
        <taxon>Metazoa</taxon>
        <taxon>Ecdysozoa</taxon>
        <taxon>Arthropoda</taxon>
        <taxon>Hexapoda</taxon>
        <taxon>Insecta</taxon>
        <taxon>Pterygota</taxon>
        <taxon>Neoptera</taxon>
        <taxon>Endopterygota</taxon>
        <taxon>Coleoptera</taxon>
        <taxon>Polyphaga</taxon>
        <taxon>Cucujiformia</taxon>
        <taxon>Chrysomeloidea</taxon>
        <taxon>Cerambycidae</taxon>
        <taxon>Lepturinae</taxon>
        <taxon>Rhagiini</taxon>
        <taxon>Rhamnusium</taxon>
    </lineage>
</organism>
<dbReference type="EMBL" id="JANEYF010005262">
    <property type="protein sequence ID" value="KAJ8928790.1"/>
    <property type="molecule type" value="Genomic_DNA"/>
</dbReference>
<sequence>MSVVTRQTSNNFQQGPSTSTQYRSTQRNFTPEELYNAEVDEIDDSIPINDYDIQNVDESYDDTNQIYYEDETNFQQDPSIQDQT</sequence>
<evidence type="ECO:0000256" key="1">
    <source>
        <dbReference type="SAM" id="MobiDB-lite"/>
    </source>
</evidence>
<gene>
    <name evidence="2" type="ORF">NQ314_018596</name>
</gene>
<accession>A0AAV8WRK8</accession>
<comment type="caution">
    <text evidence="2">The sequence shown here is derived from an EMBL/GenBank/DDBJ whole genome shotgun (WGS) entry which is preliminary data.</text>
</comment>
<reference evidence="2" key="1">
    <citation type="journal article" date="2023" name="Insect Mol. Biol.">
        <title>Genome sequencing provides insights into the evolution of gene families encoding plant cell wall-degrading enzymes in longhorned beetles.</title>
        <authorList>
            <person name="Shin N.R."/>
            <person name="Okamura Y."/>
            <person name="Kirsch R."/>
            <person name="Pauchet Y."/>
        </authorList>
    </citation>
    <scope>NUCLEOTIDE SEQUENCE</scope>
    <source>
        <strain evidence="2">RBIC_L_NR</strain>
    </source>
</reference>
<proteinExistence type="predicted"/>
<evidence type="ECO:0000313" key="2">
    <source>
        <dbReference type="EMBL" id="KAJ8928790.1"/>
    </source>
</evidence>
<feature type="compositionally biased region" description="Polar residues" evidence="1">
    <location>
        <begin position="1"/>
        <end position="29"/>
    </location>
</feature>
<dbReference type="Proteomes" id="UP001162156">
    <property type="component" value="Unassembled WGS sequence"/>
</dbReference>